<evidence type="ECO:0000313" key="2">
    <source>
        <dbReference type="EMBL" id="KIE47530.1"/>
    </source>
</evidence>
<comment type="caution">
    <text evidence="2">The sequence shown here is derived from an EMBL/GenBank/DDBJ whole genome shotgun (WGS) entry which is preliminary data.</text>
</comment>
<dbReference type="SUPFAM" id="SSF102114">
    <property type="entry name" value="Radical SAM enzymes"/>
    <property type="match status" value="1"/>
</dbReference>
<dbReference type="GO" id="GO:0051539">
    <property type="term" value="F:4 iron, 4 sulfur cluster binding"/>
    <property type="evidence" value="ECO:0007669"/>
    <property type="project" value="TreeGrafter"/>
</dbReference>
<dbReference type="Gene3D" id="3.80.30.20">
    <property type="entry name" value="tm_1862 like domain"/>
    <property type="match status" value="1"/>
</dbReference>
<dbReference type="PANTHER" id="PTHR13932:SF1">
    <property type="entry name" value="OXYGEN-INDEPENDENT COPROPORPHYRINOGEN-III OXIDASE-LIKE PROTEIN HEMZ"/>
    <property type="match status" value="1"/>
</dbReference>
<dbReference type="InterPro" id="IPR007197">
    <property type="entry name" value="rSAM"/>
</dbReference>
<dbReference type="InterPro" id="IPR023995">
    <property type="entry name" value="HemZ"/>
</dbReference>
<organism evidence="2 3">
    <name type="scientific">Clostridium argentinense CDC 2741</name>
    <dbReference type="NCBI Taxonomy" id="1418104"/>
    <lineage>
        <taxon>Bacteria</taxon>
        <taxon>Bacillati</taxon>
        <taxon>Bacillota</taxon>
        <taxon>Clostridia</taxon>
        <taxon>Eubacteriales</taxon>
        <taxon>Clostridiaceae</taxon>
        <taxon>Clostridium</taxon>
    </lineage>
</organism>
<dbReference type="NCBIfam" id="TIGR03994">
    <property type="entry name" value="rSAM_HemZ"/>
    <property type="match status" value="1"/>
</dbReference>
<dbReference type="AlphaFoldDB" id="A0A0C1UJS5"/>
<reference evidence="2 3" key="1">
    <citation type="journal article" date="2015" name="Infect. Genet. Evol.">
        <title>Genomic sequences of six botulinum neurotoxin-producing strains representing three clostridial species illustrate the mobility and diversity of botulinum neurotoxin genes.</title>
        <authorList>
            <person name="Smith T.J."/>
            <person name="Hill K.K."/>
            <person name="Xie G."/>
            <person name="Foley B.T."/>
            <person name="Williamson C.H."/>
            <person name="Foster J.T."/>
            <person name="Johnson S.L."/>
            <person name="Chertkov O."/>
            <person name="Teshima H."/>
            <person name="Gibbons H.S."/>
            <person name="Johnsky L.A."/>
            <person name="Karavis M.A."/>
            <person name="Smith L.A."/>
        </authorList>
    </citation>
    <scope>NUCLEOTIDE SEQUENCE [LARGE SCALE GENOMIC DNA]</scope>
    <source>
        <strain evidence="2 3">CDC 2741</strain>
    </source>
</reference>
<dbReference type="CDD" id="cd01335">
    <property type="entry name" value="Radical_SAM"/>
    <property type="match status" value="1"/>
</dbReference>
<protein>
    <submittedName>
        <fullName evidence="2">Coproporphyrinogen dehydrogenase HemZ</fullName>
        <ecNumber evidence="2">1.3.99.22</ecNumber>
    </submittedName>
</protein>
<proteinExistence type="predicted"/>
<dbReference type="GO" id="GO:0005737">
    <property type="term" value="C:cytoplasm"/>
    <property type="evidence" value="ECO:0007669"/>
    <property type="project" value="TreeGrafter"/>
</dbReference>
<dbReference type="EMBL" id="AYSO01000014">
    <property type="protein sequence ID" value="KIE47530.1"/>
    <property type="molecule type" value="Genomic_DNA"/>
</dbReference>
<dbReference type="GO" id="GO:0016491">
    <property type="term" value="F:oxidoreductase activity"/>
    <property type="evidence" value="ECO:0007669"/>
    <property type="project" value="UniProtKB-KW"/>
</dbReference>
<dbReference type="EC" id="1.3.99.22" evidence="2"/>
<dbReference type="Pfam" id="PF04055">
    <property type="entry name" value="Radical_SAM"/>
    <property type="match status" value="1"/>
</dbReference>
<evidence type="ECO:0000313" key="3">
    <source>
        <dbReference type="Proteomes" id="UP000031366"/>
    </source>
</evidence>
<keyword evidence="2" id="KW-0560">Oxidoreductase</keyword>
<dbReference type="STRING" id="29341.RSJ17_08630"/>
<dbReference type="SFLD" id="SFLDF00310">
    <property type="entry name" value="oxygen-independent_coproporphy"/>
    <property type="match status" value="1"/>
</dbReference>
<dbReference type="InterPro" id="IPR058240">
    <property type="entry name" value="rSAM_sf"/>
</dbReference>
<accession>A0A0C1UJS5</accession>
<dbReference type="GO" id="GO:0006779">
    <property type="term" value="P:porphyrin-containing compound biosynthetic process"/>
    <property type="evidence" value="ECO:0007669"/>
    <property type="project" value="TreeGrafter"/>
</dbReference>
<name>A0A0C1UJS5_9CLOT</name>
<dbReference type="InterPro" id="IPR006638">
    <property type="entry name" value="Elp3/MiaA/NifB-like_rSAM"/>
</dbReference>
<evidence type="ECO:0000259" key="1">
    <source>
        <dbReference type="PROSITE" id="PS51918"/>
    </source>
</evidence>
<dbReference type="OrthoDB" id="9808022at2"/>
<dbReference type="InterPro" id="IPR034505">
    <property type="entry name" value="Coproporphyrinogen-III_oxidase"/>
</dbReference>
<dbReference type="SFLD" id="SFLDS00029">
    <property type="entry name" value="Radical_SAM"/>
    <property type="match status" value="1"/>
</dbReference>
<dbReference type="SFLD" id="SFLDG01065">
    <property type="entry name" value="anaerobic_coproporphyrinogen-I"/>
    <property type="match status" value="1"/>
</dbReference>
<dbReference type="InterPro" id="IPR023404">
    <property type="entry name" value="rSAM_horseshoe"/>
</dbReference>
<dbReference type="Proteomes" id="UP000031366">
    <property type="component" value="Unassembled WGS sequence"/>
</dbReference>
<sequence length="481" mass="55999">MYKVDKVIKVKLNNLDFRYDVFQMINLFYPFSDIEFVNENPHIEIKVDDEAINIKCNDKIKILKVNKEYKIKEELKKAVFKILSEETDKILPWGTLVGIRPSKKALELLEKGYSEEEIIKDFHDRHLTSEEKAKLCIDVAKWERDIVNKDERVVSIYIGMPFCPTRCAYCSFTSNPIGICKDIVKPYLESLYLEIEALSTYIKEKKLKIECVYFGGGTPTSVNDEDFEETMKRIYSGFVDGRNIKEFTVECGRPDSITENKLLSMKKYRVQRISINPQSMNDNILKLIGRNHDVSSVIEKFNLAVNLGFDNINMDVIVGLPGENLLNIEKTCDEIFKLKPHSITIHGMSIKRASKLYENMIVNKSFEIPDQDELNDMYKRTVKLSKELDMKPYYMYRQKNMVGNMENVGYALDGKEGIYNIQMIEEKQTIIALGADAVSKIVFLDENRIERFGNVKDIREYIKRIDEMIEKKIELLNSIYK</sequence>
<keyword evidence="3" id="KW-1185">Reference proteome</keyword>
<dbReference type="NCBIfam" id="NF006060">
    <property type="entry name" value="PRK08207.1-3"/>
    <property type="match status" value="1"/>
</dbReference>
<feature type="domain" description="Radical SAM core" evidence="1">
    <location>
        <begin position="148"/>
        <end position="391"/>
    </location>
</feature>
<dbReference type="SMART" id="SM00729">
    <property type="entry name" value="Elp3"/>
    <property type="match status" value="1"/>
</dbReference>
<dbReference type="PROSITE" id="PS51918">
    <property type="entry name" value="RADICAL_SAM"/>
    <property type="match status" value="1"/>
</dbReference>
<dbReference type="PANTHER" id="PTHR13932">
    <property type="entry name" value="COPROPORPHYRINIGEN III OXIDASE"/>
    <property type="match status" value="1"/>
</dbReference>
<gene>
    <name evidence="2" type="primary">hemZ</name>
    <name evidence="2" type="ORF">U732_2988</name>
</gene>
<dbReference type="SFLD" id="SFLDG01082">
    <property type="entry name" value="B12-binding_domain_containing"/>
    <property type="match status" value="1"/>
</dbReference>